<dbReference type="RefSeq" id="WP_231447578.1">
    <property type="nucleotide sequence ID" value="NZ_JAJOMB010000018.1"/>
</dbReference>
<protein>
    <recommendedName>
        <fullName evidence="3">Serine/threonine protein kinase</fullName>
    </recommendedName>
</protein>
<accession>A0A9X1NJ62</accession>
<comment type="caution">
    <text evidence="1">The sequence shown here is derived from an EMBL/GenBank/DDBJ whole genome shotgun (WGS) entry which is preliminary data.</text>
</comment>
<keyword evidence="2" id="KW-1185">Reference proteome</keyword>
<evidence type="ECO:0008006" key="3">
    <source>
        <dbReference type="Google" id="ProtNLM"/>
    </source>
</evidence>
<dbReference type="EMBL" id="JAJOMB010000018">
    <property type="protein sequence ID" value="MCD5314774.1"/>
    <property type="molecule type" value="Genomic_DNA"/>
</dbReference>
<proteinExistence type="predicted"/>
<evidence type="ECO:0000313" key="1">
    <source>
        <dbReference type="EMBL" id="MCD5314774.1"/>
    </source>
</evidence>
<name>A0A9X1NJ62_9ACTN</name>
<evidence type="ECO:0000313" key="2">
    <source>
        <dbReference type="Proteomes" id="UP001138997"/>
    </source>
</evidence>
<gene>
    <name evidence="1" type="ORF">LR394_28120</name>
</gene>
<reference evidence="1" key="1">
    <citation type="submission" date="2021-11" db="EMBL/GenBank/DDBJ databases">
        <title>Streptomyces corallinus and Kineosporia corallina sp. nov., two new coral-derived marine actinobacteria.</title>
        <authorList>
            <person name="Buangrab K."/>
            <person name="Sutthacheep M."/>
            <person name="Yeemin T."/>
            <person name="Harunari E."/>
            <person name="Igarashi Y."/>
            <person name="Sripreechasak P."/>
            <person name="Kanchanasin P."/>
            <person name="Tanasupawat S."/>
            <person name="Phongsopitanun W."/>
        </authorList>
    </citation>
    <scope>NUCLEOTIDE SEQUENCE</scope>
    <source>
        <strain evidence="1">JCM 31032</strain>
    </source>
</reference>
<dbReference type="AlphaFoldDB" id="A0A9X1NJ62"/>
<sequence length="242" mass="26195">MEPVLIDVLADPAQVIELPAGHSARFGRGAENVPVDITLTDPAVPRLAGEIRAVEDHWRLTNFSQTLTLVVENPEGAGEHVKVGPGRVAAPIPFEISRLVLPIDTSPAVLRIFAPSHTRLDHTGASLGGEPTISAFSLDPAARYFLILLALCEPRLRDESDAAIPSTAKVLERLRPVPGCAELTAEAVTFHVDYLVRSKLRIAQAAQGSGKREALVRLATRFDLVREEHLALLPERSRRPSG</sequence>
<organism evidence="1 2">
    <name type="scientific">Kineosporia babensis</name>
    <dbReference type="NCBI Taxonomy" id="499548"/>
    <lineage>
        <taxon>Bacteria</taxon>
        <taxon>Bacillati</taxon>
        <taxon>Actinomycetota</taxon>
        <taxon>Actinomycetes</taxon>
        <taxon>Kineosporiales</taxon>
        <taxon>Kineosporiaceae</taxon>
        <taxon>Kineosporia</taxon>
    </lineage>
</organism>
<dbReference type="Proteomes" id="UP001138997">
    <property type="component" value="Unassembled WGS sequence"/>
</dbReference>